<evidence type="ECO:0000256" key="2">
    <source>
        <dbReference type="ARBA" id="ARBA00022618"/>
    </source>
</evidence>
<dbReference type="EC" id="2.4.1.227" evidence="10"/>
<evidence type="ECO:0000313" key="13">
    <source>
        <dbReference type="EMBL" id="KKT81180.1"/>
    </source>
</evidence>
<dbReference type="GO" id="GO:0050511">
    <property type="term" value="F:undecaprenyldiphospho-muramoylpentapeptide beta-N-acetylglucosaminyltransferase activity"/>
    <property type="evidence" value="ECO:0007669"/>
    <property type="project" value="UniProtKB-UniRule"/>
</dbReference>
<keyword evidence="9 10" id="KW-0961">Cell wall biogenesis/degradation</keyword>
<dbReference type="CDD" id="cd03785">
    <property type="entry name" value="GT28_MurG"/>
    <property type="match status" value="1"/>
</dbReference>
<feature type="binding site" evidence="10">
    <location>
        <position position="310"/>
    </location>
    <ligand>
        <name>UDP-N-acetyl-alpha-D-glucosamine</name>
        <dbReference type="ChEBI" id="CHEBI:57705"/>
    </ligand>
</feature>
<dbReference type="Pfam" id="PF03033">
    <property type="entry name" value="Glyco_transf_28"/>
    <property type="match status" value="1"/>
</dbReference>
<dbReference type="InterPro" id="IPR007235">
    <property type="entry name" value="Glyco_trans_28_C"/>
</dbReference>
<evidence type="ECO:0000256" key="3">
    <source>
        <dbReference type="ARBA" id="ARBA00022676"/>
    </source>
</evidence>
<dbReference type="AlphaFoldDB" id="A0A0G1KCA8"/>
<dbReference type="PANTHER" id="PTHR21015:SF22">
    <property type="entry name" value="GLYCOSYLTRANSFERASE"/>
    <property type="match status" value="1"/>
</dbReference>
<keyword evidence="6 10" id="KW-0573">Peptidoglycan synthesis</keyword>
<feature type="domain" description="Glycosyl transferase family 28 C-terminal" evidence="12">
    <location>
        <begin position="193"/>
        <end position="346"/>
    </location>
</feature>
<keyword evidence="1 10" id="KW-1003">Cell membrane</keyword>
<dbReference type="PANTHER" id="PTHR21015">
    <property type="entry name" value="UDP-N-ACETYLGLUCOSAMINE--N-ACETYLMURAMYL-(PENTAPEPTIDE) PYROPHOSPHORYL-UNDECAPRENOL N-ACETYLGLUCOSAMINE TRANSFERASE 1"/>
    <property type="match status" value="1"/>
</dbReference>
<dbReference type="PATRIC" id="fig|1619025.3.peg.862"/>
<dbReference type="Proteomes" id="UP000034032">
    <property type="component" value="Unassembled WGS sequence"/>
</dbReference>
<name>A0A0G1KCA8_9BACT</name>
<evidence type="ECO:0000256" key="4">
    <source>
        <dbReference type="ARBA" id="ARBA00022679"/>
    </source>
</evidence>
<dbReference type="GO" id="GO:0008360">
    <property type="term" value="P:regulation of cell shape"/>
    <property type="evidence" value="ECO:0007669"/>
    <property type="project" value="UniProtKB-KW"/>
</dbReference>
<accession>A0A0G1KCA8</accession>
<evidence type="ECO:0000256" key="9">
    <source>
        <dbReference type="ARBA" id="ARBA00023316"/>
    </source>
</evidence>
<keyword evidence="3 10" id="KW-0328">Glycosyltransferase</keyword>
<evidence type="ECO:0000313" key="14">
    <source>
        <dbReference type="Proteomes" id="UP000034032"/>
    </source>
</evidence>
<feature type="binding site" evidence="10">
    <location>
        <position position="170"/>
    </location>
    <ligand>
        <name>UDP-N-acetyl-alpha-D-glucosamine</name>
        <dbReference type="ChEBI" id="CHEBI:57705"/>
    </ligand>
</feature>
<dbReference type="GO" id="GO:0005886">
    <property type="term" value="C:plasma membrane"/>
    <property type="evidence" value="ECO:0007669"/>
    <property type="project" value="UniProtKB-SubCell"/>
</dbReference>
<dbReference type="EMBL" id="LCJR01000024">
    <property type="protein sequence ID" value="KKT81180.1"/>
    <property type="molecule type" value="Genomic_DNA"/>
</dbReference>
<evidence type="ECO:0000256" key="1">
    <source>
        <dbReference type="ARBA" id="ARBA00022475"/>
    </source>
</evidence>
<comment type="similarity">
    <text evidence="10">Belongs to the glycosyltransferase 28 family. MurG subfamily.</text>
</comment>
<dbReference type="GO" id="GO:0009252">
    <property type="term" value="P:peptidoglycan biosynthetic process"/>
    <property type="evidence" value="ECO:0007669"/>
    <property type="project" value="UniProtKB-UniRule"/>
</dbReference>
<dbReference type="Pfam" id="PF04101">
    <property type="entry name" value="Glyco_tran_28_C"/>
    <property type="match status" value="1"/>
</dbReference>
<sequence>MSYRILLAGGGSGGHVYPLVAVGKTLKTIASSRGLSLEILVVGDGDFIGKAVMAAQLPFKRIIAGKLRRYASLDNVIDFFKMPAGLIQSLWHIFWFMPNVVFAKGGYASLIPCLVARLYLIPVFIHESDFVPGLANRLIGRIARKAFISFEDSAQYFPKTETLFTGNPVRKDLFGADREAASRFFNLSPVKKTVLFLGGSLGAKAINDVVLNSLVVMTENYQIIHQCGQGQYEEVKKESDKFIEEGGAAYGLRIKENYQLFPFLEEEALSMAYAAADITVSRAGGQIFELACLGKPVIVVPRENSSANHQLYNASEFVKYGAMMIEERNLTRDVLMQRVGFLLEPDNYRIVGEKIKTFARLDADEKIAEELLSQ</sequence>
<dbReference type="UniPathway" id="UPA00219"/>
<evidence type="ECO:0000256" key="6">
    <source>
        <dbReference type="ARBA" id="ARBA00022984"/>
    </source>
</evidence>
<dbReference type="InterPro" id="IPR004276">
    <property type="entry name" value="GlycoTrans_28_N"/>
</dbReference>
<evidence type="ECO:0000256" key="7">
    <source>
        <dbReference type="ARBA" id="ARBA00023136"/>
    </source>
</evidence>
<dbReference type="HAMAP" id="MF_00033">
    <property type="entry name" value="MurG"/>
    <property type="match status" value="1"/>
</dbReference>
<gene>
    <name evidence="10" type="primary">murG</name>
    <name evidence="13" type="ORF">UW79_C0024G0003</name>
</gene>
<keyword evidence="8 10" id="KW-0131">Cell cycle</keyword>
<keyword evidence="5 10" id="KW-0133">Cell shape</keyword>
<reference evidence="13 14" key="1">
    <citation type="journal article" date="2015" name="Nature">
        <title>rRNA introns, odd ribosomes, and small enigmatic genomes across a large radiation of phyla.</title>
        <authorList>
            <person name="Brown C.T."/>
            <person name="Hug L.A."/>
            <person name="Thomas B.C."/>
            <person name="Sharon I."/>
            <person name="Castelle C.J."/>
            <person name="Singh A."/>
            <person name="Wilkins M.J."/>
            <person name="Williams K.H."/>
            <person name="Banfield J.F."/>
        </authorList>
    </citation>
    <scope>NUCLEOTIDE SEQUENCE [LARGE SCALE GENOMIC DNA]</scope>
</reference>
<evidence type="ECO:0000256" key="8">
    <source>
        <dbReference type="ARBA" id="ARBA00023306"/>
    </source>
</evidence>
<keyword evidence="7 10" id="KW-0472">Membrane</keyword>
<comment type="caution">
    <text evidence="10">Lacks conserved residue(s) required for the propagation of feature annotation.</text>
</comment>
<feature type="binding site" evidence="10">
    <location>
        <position position="200"/>
    </location>
    <ligand>
        <name>UDP-N-acetyl-alpha-D-glucosamine</name>
        <dbReference type="ChEBI" id="CHEBI:57705"/>
    </ligand>
</feature>
<organism evidence="13 14">
    <name type="scientific">Candidatus Yanofskybacteria bacterium GW2011_GWA2_44_9</name>
    <dbReference type="NCBI Taxonomy" id="1619025"/>
    <lineage>
        <taxon>Bacteria</taxon>
        <taxon>Candidatus Yanofskyibacteriota</taxon>
    </lineage>
</organism>
<evidence type="ECO:0000256" key="10">
    <source>
        <dbReference type="HAMAP-Rule" id="MF_00033"/>
    </source>
</evidence>
<evidence type="ECO:0000256" key="5">
    <source>
        <dbReference type="ARBA" id="ARBA00022960"/>
    </source>
</evidence>
<comment type="pathway">
    <text evidence="10">Cell wall biogenesis; peptidoglycan biosynthesis.</text>
</comment>
<dbReference type="GO" id="GO:0051301">
    <property type="term" value="P:cell division"/>
    <property type="evidence" value="ECO:0007669"/>
    <property type="project" value="UniProtKB-KW"/>
</dbReference>
<comment type="subcellular location">
    <subcellularLocation>
        <location evidence="10">Cell membrane</location>
        <topology evidence="10">Peripheral membrane protein</topology>
        <orientation evidence="10">Cytoplasmic side</orientation>
    </subcellularLocation>
</comment>
<dbReference type="SUPFAM" id="SSF53756">
    <property type="entry name" value="UDP-Glycosyltransferase/glycogen phosphorylase"/>
    <property type="match status" value="1"/>
</dbReference>
<keyword evidence="2 10" id="KW-0132">Cell division</keyword>
<comment type="function">
    <text evidence="10">Cell wall formation. Catalyzes the transfer of a GlcNAc subunit on undecaprenyl-pyrophosphoryl-MurNAc-pentapeptide (lipid intermediate I) to form undecaprenyl-pyrophosphoryl-MurNAc-(pentapeptide)GlcNAc (lipid intermediate II).</text>
</comment>
<keyword evidence="4 10" id="KW-0808">Transferase</keyword>
<dbReference type="GO" id="GO:0051991">
    <property type="term" value="F:UDP-N-acetyl-D-glucosamine:N-acetylmuramoyl-L-alanyl-D-glutamyl-meso-2,6-diaminopimelyl-D-alanyl-D-alanine-diphosphoundecaprenol 4-beta-N-acetylglucosaminlytransferase activity"/>
    <property type="evidence" value="ECO:0007669"/>
    <property type="project" value="RHEA"/>
</dbReference>
<feature type="domain" description="Glycosyltransferase family 28 N-terminal" evidence="11">
    <location>
        <begin position="5"/>
        <end position="148"/>
    </location>
</feature>
<dbReference type="GO" id="GO:0071555">
    <property type="term" value="P:cell wall organization"/>
    <property type="evidence" value="ECO:0007669"/>
    <property type="project" value="UniProtKB-KW"/>
</dbReference>
<protein>
    <recommendedName>
        <fullName evidence="10">UDP-N-acetylglucosamine--N-acetylmuramyl-(pentapeptide) pyrophosphoryl-undecaprenol N-acetylglucosamine transferase</fullName>
        <ecNumber evidence="10">2.4.1.227</ecNumber>
    </recommendedName>
    <alternativeName>
        <fullName evidence="10">Undecaprenyl-PP-MurNAc-pentapeptide-UDPGlcNAc GlcNAc transferase</fullName>
    </alternativeName>
</protein>
<dbReference type="InterPro" id="IPR006009">
    <property type="entry name" value="GlcNAc_MurG"/>
</dbReference>
<evidence type="ECO:0000259" key="11">
    <source>
        <dbReference type="Pfam" id="PF03033"/>
    </source>
</evidence>
<proteinExistence type="inferred from homology"/>
<feature type="binding site" evidence="10">
    <location>
        <begin position="12"/>
        <end position="14"/>
    </location>
    <ligand>
        <name>UDP-N-acetyl-alpha-D-glucosamine</name>
        <dbReference type="ChEBI" id="CHEBI:57705"/>
    </ligand>
</feature>
<dbReference type="Gene3D" id="3.40.50.2000">
    <property type="entry name" value="Glycogen Phosphorylase B"/>
    <property type="match status" value="2"/>
</dbReference>
<evidence type="ECO:0000259" key="12">
    <source>
        <dbReference type="Pfam" id="PF04101"/>
    </source>
</evidence>
<dbReference type="GO" id="GO:0005975">
    <property type="term" value="P:carbohydrate metabolic process"/>
    <property type="evidence" value="ECO:0007669"/>
    <property type="project" value="InterPro"/>
</dbReference>
<comment type="caution">
    <text evidence="13">The sequence shown here is derived from an EMBL/GenBank/DDBJ whole genome shotgun (WGS) entry which is preliminary data.</text>
</comment>
<comment type="catalytic activity">
    <reaction evidence="10">
        <text>di-trans,octa-cis-undecaprenyl diphospho-N-acetyl-alpha-D-muramoyl-L-alanyl-D-glutamyl-meso-2,6-diaminopimeloyl-D-alanyl-D-alanine + UDP-N-acetyl-alpha-D-glucosamine = di-trans,octa-cis-undecaprenyl diphospho-[N-acetyl-alpha-D-glucosaminyl-(1-&gt;4)]-N-acetyl-alpha-D-muramoyl-L-alanyl-D-glutamyl-meso-2,6-diaminopimeloyl-D-alanyl-D-alanine + UDP + H(+)</text>
        <dbReference type="Rhea" id="RHEA:31227"/>
        <dbReference type="ChEBI" id="CHEBI:15378"/>
        <dbReference type="ChEBI" id="CHEBI:57705"/>
        <dbReference type="ChEBI" id="CHEBI:58223"/>
        <dbReference type="ChEBI" id="CHEBI:61387"/>
        <dbReference type="ChEBI" id="CHEBI:61388"/>
        <dbReference type="EC" id="2.4.1.227"/>
    </reaction>
</comment>